<name>A0A484FCK6_COLOR</name>
<reference evidence="4" key="1">
    <citation type="journal article" date="2013" name="New Phytol.">
        <title>Comparative genomic and transcriptomic analyses reveal the hemibiotrophic stage shift of Colletotrichum fungi.</title>
        <authorList>
            <person name="Gan P."/>
            <person name="Ikeda K."/>
            <person name="Irieda H."/>
            <person name="Narusaka M."/>
            <person name="O'Connell R.J."/>
            <person name="Narusaka Y."/>
            <person name="Takano Y."/>
            <person name="Kubo Y."/>
            <person name="Shirasu K."/>
        </authorList>
    </citation>
    <scope>NUCLEOTIDE SEQUENCE [LARGE SCALE GENOMIC DNA]</scope>
    <source>
        <strain evidence="4">104-T / ATCC 96160 / CBS 514.97 / LARS 414 / MAFF 240422</strain>
    </source>
</reference>
<gene>
    <name evidence="3" type="ORF">Cob_v011726</name>
</gene>
<dbReference type="OrthoDB" id="4851510at2759"/>
<reference evidence="4" key="2">
    <citation type="journal article" date="2019" name="Mol. Plant Microbe Interact.">
        <title>Genome sequence resources for four phytopathogenic fungi from the Colletotrichum orbiculare species complex.</title>
        <authorList>
            <person name="Gan P."/>
            <person name="Tsushima A."/>
            <person name="Narusaka M."/>
            <person name="Narusaka Y."/>
            <person name="Takano Y."/>
            <person name="Kubo Y."/>
            <person name="Shirasu K."/>
        </authorList>
    </citation>
    <scope>GENOME REANNOTATION</scope>
    <source>
        <strain evidence="4">104-T / ATCC 96160 / CBS 514.97 / LARS 414 / MAFF 240422</strain>
    </source>
</reference>
<proteinExistence type="predicted"/>
<protein>
    <submittedName>
        <fullName evidence="3">Uncharacterized protein</fullName>
    </submittedName>
</protein>
<evidence type="ECO:0000256" key="2">
    <source>
        <dbReference type="SAM" id="SignalP"/>
    </source>
</evidence>
<feature type="signal peptide" evidence="2">
    <location>
        <begin position="1"/>
        <end position="22"/>
    </location>
</feature>
<dbReference type="Proteomes" id="UP000014480">
    <property type="component" value="Unassembled WGS sequence"/>
</dbReference>
<organism evidence="3 4">
    <name type="scientific">Colletotrichum orbiculare (strain 104-T / ATCC 96160 / CBS 514.97 / LARS 414 / MAFF 240422)</name>
    <name type="common">Cucumber anthracnose fungus</name>
    <name type="synonym">Colletotrichum lagenarium</name>
    <dbReference type="NCBI Taxonomy" id="1213857"/>
    <lineage>
        <taxon>Eukaryota</taxon>
        <taxon>Fungi</taxon>
        <taxon>Dikarya</taxon>
        <taxon>Ascomycota</taxon>
        <taxon>Pezizomycotina</taxon>
        <taxon>Sordariomycetes</taxon>
        <taxon>Hypocreomycetidae</taxon>
        <taxon>Glomerellales</taxon>
        <taxon>Glomerellaceae</taxon>
        <taxon>Colletotrichum</taxon>
        <taxon>Colletotrichum orbiculare species complex</taxon>
    </lineage>
</organism>
<evidence type="ECO:0000313" key="4">
    <source>
        <dbReference type="Proteomes" id="UP000014480"/>
    </source>
</evidence>
<accession>A0A484FCK6</accession>
<comment type="caution">
    <text evidence="3">The sequence shown here is derived from an EMBL/GenBank/DDBJ whole genome shotgun (WGS) entry which is preliminary data.</text>
</comment>
<dbReference type="EMBL" id="AMCV02000041">
    <property type="protein sequence ID" value="TDZ15275.1"/>
    <property type="molecule type" value="Genomic_DNA"/>
</dbReference>
<dbReference type="AlphaFoldDB" id="A0A484FCK6"/>
<sequence>MPPPLLLLLLLLLFFLVILNQAQTLAASLKPNRNMAEAGKLNFTLEVCYFTDVRCLQECAASLKRFLLLSKSRKCLAGWTLSVPNHTTLVLGEQMRLWRFQIQFWHDTMSCNDLNQARVVFHTTFQSCSDAIWELQSAPAADVGILEWKRMLRYSFLIGNETWLNGKWGVDNWGFQATDMADRTAETAASSFRLKNELRMPELQSCRSIKHATQPMKEAKKMLLKGNRAYQKCHRTYGRNLFLYGSQCEAKEIDQLNEGVKNAIAWHAELLSWLETASREDGDVRGLKKRVSGAVEASQICLGRGKDAKVYMSSASSISDEATLCGDEKKGEFLDEKKGHFSGVEGEQLMLRRSSWWRRLFGLFSFGSTPSPADVQASIDALQKQAEMLDEEYGKLQKSVTEVGAAIRQHKCASRLVTLKANVQIRWSEVEAICNRPDALGSDLSGMLGFKPHMEFKGRIGLLTDEMDRFGRNEKAVVAEEKKARDRLKKVEKTLEAFWKSHKKGQQLPPFGGKTSEPIFPFPPTRLPQTSIHKMAREGTRSQTGNSKPRVFPVVDTAPVRKTNTTASKPKTTSTAAAKGAKPVGITKKKAANAKKEPTVATKAKAVAKKAETKAAGAVKAGKKETKPKTAKAKAAATA</sequence>
<evidence type="ECO:0000313" key="3">
    <source>
        <dbReference type="EMBL" id="TDZ15275.1"/>
    </source>
</evidence>
<keyword evidence="2" id="KW-0732">Signal</keyword>
<evidence type="ECO:0000256" key="1">
    <source>
        <dbReference type="SAM" id="MobiDB-lite"/>
    </source>
</evidence>
<feature type="chain" id="PRO_5019866481" evidence="2">
    <location>
        <begin position="23"/>
        <end position="639"/>
    </location>
</feature>
<keyword evidence="4" id="KW-1185">Reference proteome</keyword>
<feature type="region of interest" description="Disordered" evidence="1">
    <location>
        <begin position="608"/>
        <end position="639"/>
    </location>
</feature>